<dbReference type="GO" id="GO:0003824">
    <property type="term" value="F:catalytic activity"/>
    <property type="evidence" value="ECO:0007669"/>
    <property type="project" value="InterPro"/>
</dbReference>
<evidence type="ECO:0000313" key="8">
    <source>
        <dbReference type="Proteomes" id="UP000283387"/>
    </source>
</evidence>
<evidence type="ECO:0000256" key="5">
    <source>
        <dbReference type="ARBA" id="ARBA00023014"/>
    </source>
</evidence>
<sequence length="344" mass="40614">MINFFSIFKKGLRSYFEERNWLSTKIYLLFHSIINTKFNNSLRMVAPLITTVSLGTDCESSCQFCYSHSNHSNEKNFIDINIIRKICQIPTPYLILTGGEPINHPKIIEIIDILIKSNKSIYLTTNSYKEKLLPLIKRYGRKINYCFAIYDYPRDHDKLRGEKNFEKTIELIKLFDSLKMRYSINCVVRSTDLNSFYAIKEYLSAWKPELILISRLKTHLFHYQKMTPDKIKKETLRNVNILHAYSLKYSLQILYEGTDLVRRHSKRQSISEFILGIKIPVNKCGAANLTMHIDSYGNIHPCFLHETRLSSWNICDDNDFYIRWNKYSEISSKCINRTKMCINY</sequence>
<dbReference type="Proteomes" id="UP000283387">
    <property type="component" value="Unassembled WGS sequence"/>
</dbReference>
<dbReference type="InterPro" id="IPR058240">
    <property type="entry name" value="rSAM_sf"/>
</dbReference>
<dbReference type="PANTHER" id="PTHR11228">
    <property type="entry name" value="RADICAL SAM DOMAIN PROTEIN"/>
    <property type="match status" value="1"/>
</dbReference>
<reference evidence="7 8" key="1">
    <citation type="submission" date="2018-09" db="EMBL/GenBank/DDBJ databases">
        <title>Genomic Encyclopedia of Archaeal and Bacterial Type Strains, Phase II (KMG-II): from individual species to whole genera.</title>
        <authorList>
            <person name="Goeker M."/>
        </authorList>
    </citation>
    <scope>NUCLEOTIDE SEQUENCE [LARGE SCALE GENOMIC DNA]</scope>
    <source>
        <strain evidence="7 8">DSM 27148</strain>
    </source>
</reference>
<dbReference type="InterPro" id="IPR007197">
    <property type="entry name" value="rSAM"/>
</dbReference>
<evidence type="ECO:0000256" key="4">
    <source>
        <dbReference type="ARBA" id="ARBA00023004"/>
    </source>
</evidence>
<keyword evidence="2" id="KW-0949">S-adenosyl-L-methionine</keyword>
<gene>
    <name evidence="7" type="ORF">BC643_2753</name>
</gene>
<dbReference type="InterPro" id="IPR013785">
    <property type="entry name" value="Aldolase_TIM"/>
</dbReference>
<accession>A0A419WAF0</accession>
<protein>
    <submittedName>
        <fullName evidence="7">MoaA/NifB/PqqE/SkfB family radical SAM enzyme</fullName>
    </submittedName>
</protein>
<keyword evidence="8" id="KW-1185">Reference proteome</keyword>
<keyword evidence="5" id="KW-0411">Iron-sulfur</keyword>
<feature type="domain" description="Radical SAM core" evidence="6">
    <location>
        <begin position="53"/>
        <end position="187"/>
    </location>
</feature>
<evidence type="ECO:0000313" key="7">
    <source>
        <dbReference type="EMBL" id="RKD92382.1"/>
    </source>
</evidence>
<dbReference type="Pfam" id="PF04055">
    <property type="entry name" value="Radical_SAM"/>
    <property type="match status" value="1"/>
</dbReference>
<dbReference type="SUPFAM" id="SSF102114">
    <property type="entry name" value="Radical SAM enzymes"/>
    <property type="match status" value="1"/>
</dbReference>
<dbReference type="AlphaFoldDB" id="A0A419WAF0"/>
<dbReference type="EMBL" id="RAPN01000001">
    <property type="protein sequence ID" value="RKD92382.1"/>
    <property type="molecule type" value="Genomic_DNA"/>
</dbReference>
<dbReference type="SFLD" id="SFLDS00029">
    <property type="entry name" value="Radical_SAM"/>
    <property type="match status" value="1"/>
</dbReference>
<dbReference type="CDD" id="cd01335">
    <property type="entry name" value="Radical_SAM"/>
    <property type="match status" value="1"/>
</dbReference>
<evidence type="ECO:0000256" key="1">
    <source>
        <dbReference type="ARBA" id="ARBA00001966"/>
    </source>
</evidence>
<keyword evidence="3" id="KW-0479">Metal-binding</keyword>
<keyword evidence="4" id="KW-0408">Iron</keyword>
<proteinExistence type="predicted"/>
<comment type="cofactor">
    <cofactor evidence="1">
        <name>[4Fe-4S] cluster</name>
        <dbReference type="ChEBI" id="CHEBI:49883"/>
    </cofactor>
</comment>
<organism evidence="7 8">
    <name type="scientific">Mangrovibacterium diazotrophicum</name>
    <dbReference type="NCBI Taxonomy" id="1261403"/>
    <lineage>
        <taxon>Bacteria</taxon>
        <taxon>Pseudomonadati</taxon>
        <taxon>Bacteroidota</taxon>
        <taxon>Bacteroidia</taxon>
        <taxon>Marinilabiliales</taxon>
        <taxon>Prolixibacteraceae</taxon>
        <taxon>Mangrovibacterium</taxon>
    </lineage>
</organism>
<evidence type="ECO:0000259" key="6">
    <source>
        <dbReference type="Pfam" id="PF04055"/>
    </source>
</evidence>
<dbReference type="Gene3D" id="3.20.20.70">
    <property type="entry name" value="Aldolase class I"/>
    <property type="match status" value="1"/>
</dbReference>
<dbReference type="SFLD" id="SFLDG01067">
    <property type="entry name" value="SPASM/twitch_domain_containing"/>
    <property type="match status" value="1"/>
</dbReference>
<dbReference type="GO" id="GO:0051536">
    <property type="term" value="F:iron-sulfur cluster binding"/>
    <property type="evidence" value="ECO:0007669"/>
    <property type="project" value="UniProtKB-KW"/>
</dbReference>
<evidence type="ECO:0000256" key="2">
    <source>
        <dbReference type="ARBA" id="ARBA00022691"/>
    </source>
</evidence>
<dbReference type="PANTHER" id="PTHR11228:SF7">
    <property type="entry name" value="PQQA PEPTIDE CYCLASE"/>
    <property type="match status" value="1"/>
</dbReference>
<dbReference type="GO" id="GO:0046872">
    <property type="term" value="F:metal ion binding"/>
    <property type="evidence" value="ECO:0007669"/>
    <property type="project" value="UniProtKB-KW"/>
</dbReference>
<name>A0A419WAF0_9BACT</name>
<dbReference type="InterPro" id="IPR050377">
    <property type="entry name" value="Radical_SAM_PqqE_MftC-like"/>
</dbReference>
<comment type="caution">
    <text evidence="7">The sequence shown here is derived from an EMBL/GenBank/DDBJ whole genome shotgun (WGS) entry which is preliminary data.</text>
</comment>
<evidence type="ECO:0000256" key="3">
    <source>
        <dbReference type="ARBA" id="ARBA00022723"/>
    </source>
</evidence>